<reference evidence="12" key="1">
    <citation type="journal article" date="2021" name="G3 (Bethesda)">
        <title>Genomic diversity, chromosomal rearrangements, and interspecies hybridization in the ogataea polymorpha species complex.</title>
        <authorList>
            <person name="Hanson S.J."/>
            <person name="Cinneide E.O."/>
            <person name="Salzberg L.I."/>
            <person name="Wolfe K.H."/>
            <person name="McGowan J."/>
            <person name="Fitzpatrick D.A."/>
            <person name="Matlin K."/>
        </authorList>
    </citation>
    <scope>NUCLEOTIDE SEQUENCE</scope>
    <source>
        <strain evidence="12">61-244</strain>
    </source>
</reference>
<dbReference type="PANTHER" id="PTHR10416">
    <property type="entry name" value="DNA POLYMERASE DELTA SUBUNIT 2"/>
    <property type="match status" value="1"/>
</dbReference>
<protein>
    <recommendedName>
        <fullName evidence="3">DNA-directed DNA polymerase</fullName>
        <ecNumber evidence="3">2.7.7.7</ecNumber>
    </recommendedName>
</protein>
<comment type="subcellular location">
    <subcellularLocation>
        <location evidence="1">Nucleus</location>
    </subcellularLocation>
</comment>
<evidence type="ECO:0000256" key="2">
    <source>
        <dbReference type="ARBA" id="ARBA00006035"/>
    </source>
</evidence>
<comment type="catalytic activity">
    <reaction evidence="9">
        <text>DNA(n) + a 2'-deoxyribonucleoside 5'-triphosphate = DNA(n+1) + diphosphate</text>
        <dbReference type="Rhea" id="RHEA:22508"/>
        <dbReference type="Rhea" id="RHEA-COMP:17339"/>
        <dbReference type="Rhea" id="RHEA-COMP:17340"/>
        <dbReference type="ChEBI" id="CHEBI:33019"/>
        <dbReference type="ChEBI" id="CHEBI:61560"/>
        <dbReference type="ChEBI" id="CHEBI:173112"/>
        <dbReference type="EC" id="2.7.7.7"/>
    </reaction>
</comment>
<evidence type="ECO:0000256" key="6">
    <source>
        <dbReference type="ARBA" id="ARBA00022705"/>
    </source>
</evidence>
<gene>
    <name evidence="12" type="ORF">KL928_005247</name>
</gene>
<dbReference type="GO" id="GO:0003887">
    <property type="term" value="F:DNA-directed DNA polymerase activity"/>
    <property type="evidence" value="ECO:0007669"/>
    <property type="project" value="UniProtKB-KW"/>
</dbReference>
<evidence type="ECO:0000259" key="10">
    <source>
        <dbReference type="Pfam" id="PF04042"/>
    </source>
</evidence>
<evidence type="ECO:0000256" key="8">
    <source>
        <dbReference type="ARBA" id="ARBA00023242"/>
    </source>
</evidence>
<dbReference type="FunFam" id="2.40.50.430:FF:000002">
    <property type="entry name" value="DNA polymerase delta subunit"/>
    <property type="match status" value="1"/>
</dbReference>
<keyword evidence="8" id="KW-0539">Nucleus</keyword>
<keyword evidence="6" id="KW-0235">DNA replication</keyword>
<sequence length="612" mass="68319">MVSIGPPRTTARIRVPGHLYTATGSFRTLSIYAGSGWAVCTCGPKESTDTIDMSTWLCGSQMPLGRDRSRLDQVVFRRVCARTVMTARKVSARRQLPRPPHLNHSDCDSINNFSPLHRTTRMNTMTSDRILRHESAVPDQFSKSDAYRLAPGTRTYANQFNKIYSQRVKKLKSRCLKRANAKWKQETINNKSVVYVNKILDIKNMTPCYTIGTVFMDMKYKPNILEEVSNNVYGANDVQESAELSKLDQLRATAYSDPQNDQVMLEDESGRMILDGEILDKILLVTGAVVGVLGMEVEAGIFTVVDVVYPEPGPQVPRPVHTAGNKVLLISGLHINNQSSLGPLEVLKEYLMGELDSSPETVEFLRSITRVVLAGNSIRCVESPDQVVLEKDKYRELNKSNYDADAIEQLDAYIYELLNSVPVTIMPGDSDPCEVSLPKQPLHPAFFKKAGSYANFARSTNPAWLEIDGVRLLGTSGENINDMFKYFIPNIQVDLNGEGNGMDSPVRNEIVNESRLKLLEATMHWQNVVPTAPDTLTCYPYDVDDPFTLDETPHVYFVGNQPKFETAEMTLHCARDPPIPVRIVAVPDFCETGQMAVLDLDSLQCEAIKIAV</sequence>
<dbReference type="EC" id="2.7.7.7" evidence="3"/>
<proteinExistence type="inferred from homology"/>
<dbReference type="EMBL" id="JAHLUX010000013">
    <property type="protein sequence ID" value="KAG7815908.1"/>
    <property type="molecule type" value="Genomic_DNA"/>
</dbReference>
<dbReference type="Gene3D" id="2.40.50.430">
    <property type="match status" value="1"/>
</dbReference>
<feature type="domain" description="DNA polymerase delta subunit OB-fold" evidence="11">
    <location>
        <begin position="159"/>
        <end position="307"/>
    </location>
</feature>
<comment type="similarity">
    <text evidence="2">Belongs to the DNA polymerase delta/II small subunit family.</text>
</comment>
<evidence type="ECO:0000256" key="4">
    <source>
        <dbReference type="ARBA" id="ARBA00022679"/>
    </source>
</evidence>
<dbReference type="Pfam" id="PF04042">
    <property type="entry name" value="DNA_pol_E_B"/>
    <property type="match status" value="1"/>
</dbReference>
<evidence type="ECO:0000256" key="1">
    <source>
        <dbReference type="ARBA" id="ARBA00004123"/>
    </source>
</evidence>
<evidence type="ECO:0000256" key="3">
    <source>
        <dbReference type="ARBA" id="ARBA00012417"/>
    </source>
</evidence>
<dbReference type="GO" id="GO:0003677">
    <property type="term" value="F:DNA binding"/>
    <property type="evidence" value="ECO:0007669"/>
    <property type="project" value="InterPro"/>
</dbReference>
<evidence type="ECO:0000313" key="13">
    <source>
        <dbReference type="Proteomes" id="UP001196530"/>
    </source>
</evidence>
<dbReference type="InterPro" id="IPR040663">
    <property type="entry name" value="DNA_pol_D_N"/>
</dbReference>
<dbReference type="Gene3D" id="3.60.21.50">
    <property type="match status" value="1"/>
</dbReference>
<dbReference type="RefSeq" id="XP_043057487.1">
    <property type="nucleotide sequence ID" value="XM_043206035.1"/>
</dbReference>
<keyword evidence="5" id="KW-0548">Nucleotidyltransferase</keyword>
<comment type="caution">
    <text evidence="12">The sequence shown here is derived from an EMBL/GenBank/DDBJ whole genome shotgun (WGS) entry which is preliminary data.</text>
</comment>
<dbReference type="GO" id="GO:0006281">
    <property type="term" value="P:DNA repair"/>
    <property type="evidence" value="ECO:0007669"/>
    <property type="project" value="UniProtKB-ARBA"/>
</dbReference>
<name>A0AAN6I350_PICAN</name>
<dbReference type="PANTHER" id="PTHR10416:SF0">
    <property type="entry name" value="DNA POLYMERASE DELTA SUBUNIT 2"/>
    <property type="match status" value="1"/>
</dbReference>
<dbReference type="Proteomes" id="UP001196530">
    <property type="component" value="Unassembled WGS sequence"/>
</dbReference>
<evidence type="ECO:0000256" key="9">
    <source>
        <dbReference type="ARBA" id="ARBA00049244"/>
    </source>
</evidence>
<dbReference type="Pfam" id="PF18018">
    <property type="entry name" value="DNA_pol_D_N"/>
    <property type="match status" value="1"/>
</dbReference>
<evidence type="ECO:0000256" key="5">
    <source>
        <dbReference type="ARBA" id="ARBA00022695"/>
    </source>
</evidence>
<evidence type="ECO:0000259" key="11">
    <source>
        <dbReference type="Pfam" id="PF18018"/>
    </source>
</evidence>
<keyword evidence="4" id="KW-0808">Transferase</keyword>
<organism evidence="12 13">
    <name type="scientific">Pichia angusta</name>
    <name type="common">Yeast</name>
    <name type="synonym">Hansenula polymorpha</name>
    <dbReference type="NCBI Taxonomy" id="870730"/>
    <lineage>
        <taxon>Eukaryota</taxon>
        <taxon>Fungi</taxon>
        <taxon>Dikarya</taxon>
        <taxon>Ascomycota</taxon>
        <taxon>Saccharomycotina</taxon>
        <taxon>Pichiomycetes</taxon>
        <taxon>Pichiales</taxon>
        <taxon>Pichiaceae</taxon>
        <taxon>Ogataea</taxon>
    </lineage>
</organism>
<dbReference type="GeneID" id="66129298"/>
<dbReference type="InterPro" id="IPR024826">
    <property type="entry name" value="DNA_pol_delta/II_ssu"/>
</dbReference>
<dbReference type="AlphaFoldDB" id="A0AAN6I350"/>
<keyword evidence="7" id="KW-0239">DNA-directed DNA polymerase</keyword>
<accession>A0AAN6I350</accession>
<dbReference type="GO" id="GO:0006273">
    <property type="term" value="P:lagging strand elongation"/>
    <property type="evidence" value="ECO:0007669"/>
    <property type="project" value="UniProtKB-ARBA"/>
</dbReference>
<evidence type="ECO:0000256" key="7">
    <source>
        <dbReference type="ARBA" id="ARBA00022932"/>
    </source>
</evidence>
<evidence type="ECO:0000313" key="12">
    <source>
        <dbReference type="EMBL" id="KAG7815908.1"/>
    </source>
</evidence>
<feature type="domain" description="DNA polymerase alpha/delta/epsilon subunit B" evidence="10">
    <location>
        <begin position="327"/>
        <end position="565"/>
    </location>
</feature>
<dbReference type="GO" id="GO:0043625">
    <property type="term" value="C:delta DNA polymerase complex"/>
    <property type="evidence" value="ECO:0007669"/>
    <property type="project" value="TreeGrafter"/>
</dbReference>
<dbReference type="InterPro" id="IPR007185">
    <property type="entry name" value="DNA_pol_a/d/e_bsu"/>
</dbReference>